<evidence type="ECO:0000313" key="2">
    <source>
        <dbReference type="EMBL" id="MEW9920411.1"/>
    </source>
</evidence>
<proteinExistence type="predicted"/>
<dbReference type="EMBL" id="JBFNXX010000008">
    <property type="protein sequence ID" value="MEW9920411.1"/>
    <property type="molecule type" value="Genomic_DNA"/>
</dbReference>
<organism evidence="2 3">
    <name type="scientific">Sulfitobacter sediminis</name>
    <dbReference type="NCBI Taxonomy" id="3234186"/>
    <lineage>
        <taxon>Bacteria</taxon>
        <taxon>Pseudomonadati</taxon>
        <taxon>Pseudomonadota</taxon>
        <taxon>Alphaproteobacteria</taxon>
        <taxon>Rhodobacterales</taxon>
        <taxon>Roseobacteraceae</taxon>
        <taxon>Sulfitobacter</taxon>
    </lineage>
</organism>
<feature type="chain" id="PRO_5047498204" evidence="1">
    <location>
        <begin position="28"/>
        <end position="95"/>
    </location>
</feature>
<accession>A0ABV3RNE7</accession>
<name>A0ABV3RNE7_9RHOB</name>
<evidence type="ECO:0000256" key="1">
    <source>
        <dbReference type="SAM" id="SignalP"/>
    </source>
</evidence>
<gene>
    <name evidence="2" type="ORF">AB2B41_12415</name>
</gene>
<sequence>MIKTTFPKLLFVLMVSGPFSLASPAKAEAPITPQKPSASAAVSVAGVGKARFDWLAKTGNRMADRNRVVQKASLGNGSWICSPAGFNRKSHCFRR</sequence>
<keyword evidence="1" id="KW-0732">Signal</keyword>
<feature type="signal peptide" evidence="1">
    <location>
        <begin position="1"/>
        <end position="27"/>
    </location>
</feature>
<reference evidence="2 3" key="1">
    <citation type="submission" date="2024-07" db="EMBL/GenBank/DDBJ databases">
        <title>Marimonas sp.nov., isolated from tidal-flat sediment.</title>
        <authorList>
            <person name="Jayan J.N."/>
            <person name="Lee S.S."/>
        </authorList>
    </citation>
    <scope>NUCLEOTIDE SEQUENCE [LARGE SCALE GENOMIC DNA]</scope>
    <source>
        <strain evidence="2 3">MJW-29</strain>
    </source>
</reference>
<evidence type="ECO:0000313" key="3">
    <source>
        <dbReference type="Proteomes" id="UP001556098"/>
    </source>
</evidence>
<keyword evidence="3" id="KW-1185">Reference proteome</keyword>
<protein>
    <submittedName>
        <fullName evidence="2">Uncharacterized protein</fullName>
    </submittedName>
</protein>
<dbReference type="RefSeq" id="WP_367878112.1">
    <property type="nucleotide sequence ID" value="NZ_JBFNXX010000008.1"/>
</dbReference>
<dbReference type="Proteomes" id="UP001556098">
    <property type="component" value="Unassembled WGS sequence"/>
</dbReference>
<comment type="caution">
    <text evidence="2">The sequence shown here is derived from an EMBL/GenBank/DDBJ whole genome shotgun (WGS) entry which is preliminary data.</text>
</comment>